<evidence type="ECO:0000259" key="1">
    <source>
        <dbReference type="PROSITE" id="PS50994"/>
    </source>
</evidence>
<evidence type="ECO:0000313" key="3">
    <source>
        <dbReference type="Proteomes" id="UP001159363"/>
    </source>
</evidence>
<dbReference type="EMBL" id="JARBHB010000001">
    <property type="protein sequence ID" value="KAJ8896264.1"/>
    <property type="molecule type" value="Genomic_DNA"/>
</dbReference>
<dbReference type="Proteomes" id="UP001159363">
    <property type="component" value="Chromosome 1"/>
</dbReference>
<dbReference type="PANTHER" id="PTHR37984:SF15">
    <property type="entry name" value="INTEGRASE CATALYTIC DOMAIN-CONTAINING PROTEIN"/>
    <property type="match status" value="1"/>
</dbReference>
<dbReference type="InterPro" id="IPR036397">
    <property type="entry name" value="RNaseH_sf"/>
</dbReference>
<organism evidence="2 3">
    <name type="scientific">Dryococelus australis</name>
    <dbReference type="NCBI Taxonomy" id="614101"/>
    <lineage>
        <taxon>Eukaryota</taxon>
        <taxon>Metazoa</taxon>
        <taxon>Ecdysozoa</taxon>
        <taxon>Arthropoda</taxon>
        <taxon>Hexapoda</taxon>
        <taxon>Insecta</taxon>
        <taxon>Pterygota</taxon>
        <taxon>Neoptera</taxon>
        <taxon>Polyneoptera</taxon>
        <taxon>Phasmatodea</taxon>
        <taxon>Verophasmatodea</taxon>
        <taxon>Anareolatae</taxon>
        <taxon>Phasmatidae</taxon>
        <taxon>Eurycanthinae</taxon>
        <taxon>Dryococelus</taxon>
    </lineage>
</organism>
<proteinExistence type="predicted"/>
<gene>
    <name evidence="2" type="ORF">PR048_001608</name>
</gene>
<accession>A0ABQ9II00</accession>
<dbReference type="PANTHER" id="PTHR37984">
    <property type="entry name" value="PROTEIN CBG26694"/>
    <property type="match status" value="1"/>
</dbReference>
<comment type="caution">
    <text evidence="2">The sequence shown here is derived from an EMBL/GenBank/DDBJ whole genome shotgun (WGS) entry which is preliminary data.</text>
</comment>
<evidence type="ECO:0000313" key="2">
    <source>
        <dbReference type="EMBL" id="KAJ8896264.1"/>
    </source>
</evidence>
<dbReference type="PROSITE" id="PS50994">
    <property type="entry name" value="INTEGRASE"/>
    <property type="match status" value="1"/>
</dbReference>
<feature type="domain" description="Integrase catalytic" evidence="1">
    <location>
        <begin position="1"/>
        <end position="98"/>
    </location>
</feature>
<protein>
    <recommendedName>
        <fullName evidence="1">Integrase catalytic domain-containing protein</fullName>
    </recommendedName>
</protein>
<dbReference type="SUPFAM" id="SSF53098">
    <property type="entry name" value="Ribonuclease H-like"/>
    <property type="match status" value="1"/>
</dbReference>
<dbReference type="InterPro" id="IPR012337">
    <property type="entry name" value="RNaseH-like_sf"/>
</dbReference>
<reference evidence="2 3" key="1">
    <citation type="submission" date="2023-02" db="EMBL/GenBank/DDBJ databases">
        <title>LHISI_Scaffold_Assembly.</title>
        <authorList>
            <person name="Stuart O.P."/>
            <person name="Cleave R."/>
            <person name="Magrath M.J.L."/>
            <person name="Mikheyev A.S."/>
        </authorList>
    </citation>
    <scope>NUCLEOTIDE SEQUENCE [LARGE SCALE GENOMIC DNA]</scope>
    <source>
        <strain evidence="2">Daus_M_001</strain>
        <tissue evidence="2">Leg muscle</tissue>
    </source>
</reference>
<keyword evidence="3" id="KW-1185">Reference proteome</keyword>
<dbReference type="InterPro" id="IPR050951">
    <property type="entry name" value="Retrovirus_Pol_polyprotein"/>
</dbReference>
<dbReference type="Gene3D" id="3.30.420.10">
    <property type="entry name" value="Ribonuclease H-like superfamily/Ribonuclease H"/>
    <property type="match status" value="1"/>
</dbReference>
<dbReference type="InterPro" id="IPR001584">
    <property type="entry name" value="Integrase_cat-core"/>
</dbReference>
<sequence>MLGQIKKIISDYGPQFRSNNCKTLTSILGIELGFTAVYHPATNPVERVMWELGRLFRMYCNDHHSHWAVIVNDVHRLINSCCHEGTGATPMELLCMGKPSTVLQSTLNFLLSDEVLVATHHLSSLVNTQINKFFKLFEGPYHTGNVVGHNVYKVNNGICYQQFSGNLVLPVL</sequence>
<name>A0ABQ9II00_9NEOP</name>